<dbReference type="InterPro" id="IPR003660">
    <property type="entry name" value="HAMP_dom"/>
</dbReference>
<dbReference type="PANTHER" id="PTHR32089">
    <property type="entry name" value="METHYL-ACCEPTING CHEMOTAXIS PROTEIN MCPB"/>
    <property type="match status" value="1"/>
</dbReference>
<keyword evidence="5 8" id="KW-0472">Membrane</keyword>
<dbReference type="PANTHER" id="PTHR32089:SF119">
    <property type="entry name" value="METHYL-ACCEPTING CHEMOTAXIS PROTEIN CTPL"/>
    <property type="match status" value="1"/>
</dbReference>
<gene>
    <name evidence="11" type="ORF">LCGC14_0089930</name>
</gene>
<evidence type="ECO:0000313" key="11">
    <source>
        <dbReference type="EMBL" id="KKO04094.1"/>
    </source>
</evidence>
<dbReference type="EMBL" id="LAZR01000024">
    <property type="protein sequence ID" value="KKO04094.1"/>
    <property type="molecule type" value="Genomic_DNA"/>
</dbReference>
<dbReference type="InterPro" id="IPR004090">
    <property type="entry name" value="Chemotax_Me-accpt_rcpt"/>
</dbReference>
<dbReference type="Gene3D" id="1.10.287.950">
    <property type="entry name" value="Methyl-accepting chemotaxis protein"/>
    <property type="match status" value="1"/>
</dbReference>
<dbReference type="AlphaFoldDB" id="A0A0F9YI27"/>
<evidence type="ECO:0000256" key="7">
    <source>
        <dbReference type="ARBA" id="ARBA00029447"/>
    </source>
</evidence>
<evidence type="ECO:0000259" key="10">
    <source>
        <dbReference type="PROSITE" id="PS50885"/>
    </source>
</evidence>
<keyword evidence="3 8" id="KW-0812">Transmembrane</keyword>
<feature type="domain" description="Methyl-accepting transducer" evidence="9">
    <location>
        <begin position="272"/>
        <end position="508"/>
    </location>
</feature>
<dbReference type="GO" id="GO:0007165">
    <property type="term" value="P:signal transduction"/>
    <property type="evidence" value="ECO:0007669"/>
    <property type="project" value="UniProtKB-KW"/>
</dbReference>
<dbReference type="PRINTS" id="PR00260">
    <property type="entry name" value="CHEMTRNSDUCR"/>
</dbReference>
<sequence length="544" mass="59959">MKLLRRIRISQRIWLILIIALASTLIMEGVSLSHLHKEIREGEITKATHLVEVAHDLMSFYHQKELNGELTGEQARKEAMSALGSLRYDGNEYYWVNDMNNIMVMHPLAPQTVGVDLTSMQNAEGINVISEMVALARKEGTASFEYSWPKPGEEDGTPKIAAFKHFAPWDYMVGTGIYVDDMQAKFHSAVASSVVIMTLVTLIMIVLLYVIGRSITQPLNNVVAAMRDVASGEADLTRRLDDNAHDEVSQIAHYFNQFNRNLAEIIQQLGDSARQLISSSHQLDQISGNSLRDMNTQSERMELMATAINEITYGVQDVAQNANAAAQEVENANEGANNGRYQVDKTIQEINLLSASVQTAVEHMQTLSSDAQEITSVLDVIRNIAEQTNLLALNAAIEAARAGEMGRGFAVVADEVRNLAQRTQKSTEEIHNMISKLQTNTQVVVGVINDSSRHSQQSVEQVNEAGKALELIAHSMEQLVALNASIASATTQQSTVVEDVNRNVTEAAELARETTDGARETAQAGQHLASLGRQIDELLKRFRV</sequence>
<dbReference type="SMART" id="SM00304">
    <property type="entry name" value="HAMP"/>
    <property type="match status" value="1"/>
</dbReference>
<evidence type="ECO:0000259" key="9">
    <source>
        <dbReference type="PROSITE" id="PS50111"/>
    </source>
</evidence>
<dbReference type="CDD" id="cd06225">
    <property type="entry name" value="HAMP"/>
    <property type="match status" value="1"/>
</dbReference>
<dbReference type="GO" id="GO:0005886">
    <property type="term" value="C:plasma membrane"/>
    <property type="evidence" value="ECO:0007669"/>
    <property type="project" value="UniProtKB-SubCell"/>
</dbReference>
<reference evidence="11" key="1">
    <citation type="journal article" date="2015" name="Nature">
        <title>Complex archaea that bridge the gap between prokaryotes and eukaryotes.</title>
        <authorList>
            <person name="Spang A."/>
            <person name="Saw J.H."/>
            <person name="Jorgensen S.L."/>
            <person name="Zaremba-Niedzwiedzka K."/>
            <person name="Martijn J."/>
            <person name="Lind A.E."/>
            <person name="van Eijk R."/>
            <person name="Schleper C."/>
            <person name="Guy L."/>
            <person name="Ettema T.J."/>
        </authorList>
    </citation>
    <scope>NUCLEOTIDE SEQUENCE</scope>
</reference>
<feature type="transmembrane region" description="Helical" evidence="8">
    <location>
        <begin position="189"/>
        <end position="211"/>
    </location>
</feature>
<evidence type="ECO:0000256" key="4">
    <source>
        <dbReference type="ARBA" id="ARBA00022989"/>
    </source>
</evidence>
<protein>
    <recommendedName>
        <fullName evidence="12">Methyl-accepting chemotaxis protein</fullName>
    </recommendedName>
</protein>
<evidence type="ECO:0000256" key="8">
    <source>
        <dbReference type="SAM" id="Phobius"/>
    </source>
</evidence>
<dbReference type="Pfam" id="PF00015">
    <property type="entry name" value="MCPsignal"/>
    <property type="match status" value="1"/>
</dbReference>
<dbReference type="PROSITE" id="PS50111">
    <property type="entry name" value="CHEMOTAXIS_TRANSDUC_2"/>
    <property type="match status" value="1"/>
</dbReference>
<keyword evidence="4 8" id="KW-1133">Transmembrane helix</keyword>
<evidence type="ECO:0000256" key="2">
    <source>
        <dbReference type="ARBA" id="ARBA00022475"/>
    </source>
</evidence>
<evidence type="ECO:0008006" key="12">
    <source>
        <dbReference type="Google" id="ProtNLM"/>
    </source>
</evidence>
<evidence type="ECO:0000256" key="5">
    <source>
        <dbReference type="ARBA" id="ARBA00023136"/>
    </source>
</evidence>
<dbReference type="SMART" id="SM00283">
    <property type="entry name" value="MA"/>
    <property type="match status" value="1"/>
</dbReference>
<accession>A0A0F9YI27</accession>
<dbReference type="SMART" id="SM01049">
    <property type="entry name" value="Cache_2"/>
    <property type="match status" value="1"/>
</dbReference>
<feature type="domain" description="HAMP" evidence="10">
    <location>
        <begin position="213"/>
        <end position="267"/>
    </location>
</feature>
<keyword evidence="6" id="KW-0807">Transducer</keyword>
<name>A0A0F9YI27_9ZZZZ</name>
<evidence type="ECO:0000256" key="6">
    <source>
        <dbReference type="ARBA" id="ARBA00023224"/>
    </source>
</evidence>
<dbReference type="Pfam" id="PF00672">
    <property type="entry name" value="HAMP"/>
    <property type="match status" value="1"/>
</dbReference>
<dbReference type="CDD" id="cd11386">
    <property type="entry name" value="MCP_signal"/>
    <property type="match status" value="1"/>
</dbReference>
<dbReference type="InterPro" id="IPR004089">
    <property type="entry name" value="MCPsignal_dom"/>
</dbReference>
<dbReference type="Pfam" id="PF17200">
    <property type="entry name" value="sCache_2"/>
    <property type="match status" value="1"/>
</dbReference>
<proteinExistence type="inferred from homology"/>
<dbReference type="SUPFAM" id="SSF58104">
    <property type="entry name" value="Methyl-accepting chemotaxis protein (MCP) signaling domain"/>
    <property type="match status" value="1"/>
</dbReference>
<keyword evidence="2" id="KW-1003">Cell membrane</keyword>
<dbReference type="GO" id="GO:0006935">
    <property type="term" value="P:chemotaxis"/>
    <property type="evidence" value="ECO:0007669"/>
    <property type="project" value="InterPro"/>
</dbReference>
<dbReference type="InterPro" id="IPR033480">
    <property type="entry name" value="sCache_2"/>
</dbReference>
<dbReference type="FunFam" id="1.10.287.950:FF:000001">
    <property type="entry name" value="Methyl-accepting chemotaxis sensory transducer"/>
    <property type="match status" value="1"/>
</dbReference>
<evidence type="ECO:0000256" key="3">
    <source>
        <dbReference type="ARBA" id="ARBA00022692"/>
    </source>
</evidence>
<dbReference type="Gene3D" id="3.30.450.20">
    <property type="entry name" value="PAS domain"/>
    <property type="match status" value="1"/>
</dbReference>
<organism evidence="11">
    <name type="scientific">marine sediment metagenome</name>
    <dbReference type="NCBI Taxonomy" id="412755"/>
    <lineage>
        <taxon>unclassified sequences</taxon>
        <taxon>metagenomes</taxon>
        <taxon>ecological metagenomes</taxon>
    </lineage>
</organism>
<comment type="caution">
    <text evidence="11">The sequence shown here is derived from an EMBL/GenBank/DDBJ whole genome shotgun (WGS) entry which is preliminary data.</text>
</comment>
<evidence type="ECO:0000256" key="1">
    <source>
        <dbReference type="ARBA" id="ARBA00004651"/>
    </source>
</evidence>
<dbReference type="GO" id="GO:0004888">
    <property type="term" value="F:transmembrane signaling receptor activity"/>
    <property type="evidence" value="ECO:0007669"/>
    <property type="project" value="InterPro"/>
</dbReference>
<comment type="similarity">
    <text evidence="7">Belongs to the methyl-accepting chemotaxis (MCP) protein family.</text>
</comment>
<dbReference type="PROSITE" id="PS50885">
    <property type="entry name" value="HAMP"/>
    <property type="match status" value="1"/>
</dbReference>
<comment type="subcellular location">
    <subcellularLocation>
        <location evidence="1">Cell membrane</location>
        <topology evidence="1">Multi-pass membrane protein</topology>
    </subcellularLocation>
</comment>